<evidence type="ECO:0000256" key="7">
    <source>
        <dbReference type="ARBA" id="ARBA00023277"/>
    </source>
</evidence>
<keyword evidence="8" id="KW-0859">Xylose metabolism</keyword>
<gene>
    <name evidence="11" type="ORF">E6H01_08565</name>
</gene>
<keyword evidence="5" id="KW-0464">Manganese</keyword>
<dbReference type="AlphaFoldDB" id="A0A537KYD4"/>
<name>A0A537KYD4_9BACT</name>
<evidence type="ECO:0000259" key="10">
    <source>
        <dbReference type="Pfam" id="PF01261"/>
    </source>
</evidence>
<keyword evidence="3" id="KW-0963">Cytoplasm</keyword>
<keyword evidence="7 8" id="KW-0119">Carbohydrate metabolism</keyword>
<dbReference type="InterPro" id="IPR001998">
    <property type="entry name" value="Xylose_isomerase"/>
</dbReference>
<dbReference type="GO" id="GO:0005737">
    <property type="term" value="C:cytoplasm"/>
    <property type="evidence" value="ECO:0007669"/>
    <property type="project" value="UniProtKB-SubCell"/>
</dbReference>
<dbReference type="Gene3D" id="3.20.20.150">
    <property type="entry name" value="Divalent-metal-dependent TIM barrel enzymes"/>
    <property type="match status" value="1"/>
</dbReference>
<evidence type="ECO:0000256" key="2">
    <source>
        <dbReference type="ARBA" id="ARBA00018232"/>
    </source>
</evidence>
<evidence type="ECO:0000313" key="12">
    <source>
        <dbReference type="Proteomes" id="UP000319353"/>
    </source>
</evidence>
<protein>
    <recommendedName>
        <fullName evidence="2 8">Xylose isomerase</fullName>
        <ecNumber evidence="8">5.3.1.5</ecNumber>
    </recommendedName>
</protein>
<dbReference type="InterPro" id="IPR036237">
    <property type="entry name" value="Xyl_isomerase-like_sf"/>
</dbReference>
<dbReference type="Pfam" id="PF01261">
    <property type="entry name" value="AP_endonuc_2"/>
    <property type="match status" value="1"/>
</dbReference>
<dbReference type="GO" id="GO:0042732">
    <property type="term" value="P:D-xylose metabolic process"/>
    <property type="evidence" value="ECO:0007669"/>
    <property type="project" value="UniProtKB-KW"/>
</dbReference>
<comment type="subunit">
    <text evidence="9">Homotetramer.</text>
</comment>
<dbReference type="SUPFAM" id="SSF51658">
    <property type="entry name" value="Xylose isomerase-like"/>
    <property type="match status" value="1"/>
</dbReference>
<dbReference type="GO" id="GO:0019324">
    <property type="term" value="P:L-lyxose metabolic process"/>
    <property type="evidence" value="ECO:0007669"/>
    <property type="project" value="TreeGrafter"/>
</dbReference>
<dbReference type="GO" id="GO:0046872">
    <property type="term" value="F:metal ion binding"/>
    <property type="evidence" value="ECO:0007669"/>
    <property type="project" value="UniProtKB-KW"/>
</dbReference>
<accession>A0A537KYD4</accession>
<sequence length="401" mass="44192">MSGRRSAPCRRPAATTKCACRGESLSTKVPKRETATRVYSFGLWTVMNRGADPFGAATRSALDPLEAISGLAAHGAAAFELHAEDLLPPGSSTVERDRLIAEARRRMTDTGIVCDACGSSMFTEPVFKDGGMVSNEARVRRMALARYKAAIDVGHLLDAPLFNIWGGRDGAEVDASRSPVDALKRLRDGFNELDAYITSQRYPMRLSVEPKPNEPRGDLYISTAGHALAFIATLEHPEHVGVVLEFAHAAMAGLNPAHEIAHALYAGKLDGIHLNAQRPLRFDQDLRFGGANLKDAFFVVKLLEEERWPGPRTFDAHPYRTTDERGIWGFVEGCIRAYEILADKVHQFNQDAEVQQLLAEIRRWDAPPGSDERPATGPGRTFAYERLDHLVFEILMGTRSA</sequence>
<comment type="similarity">
    <text evidence="8">Belongs to the xylose isomerase family.</text>
</comment>
<dbReference type="InterPro" id="IPR013022">
    <property type="entry name" value="Xyl_isomerase-like_TIM-brl"/>
</dbReference>
<dbReference type="PANTHER" id="PTHR30268:SF0">
    <property type="entry name" value="L-RHAMNOSE ISOMERASE"/>
    <property type="match status" value="1"/>
</dbReference>
<keyword evidence="6 8" id="KW-0413">Isomerase</keyword>
<comment type="caution">
    <text evidence="11">The sequence shown here is derived from an EMBL/GenBank/DDBJ whole genome shotgun (WGS) entry which is preliminary data.</text>
</comment>
<dbReference type="InterPro" id="IPR050337">
    <property type="entry name" value="L-rhamnose_isomerase"/>
</dbReference>
<dbReference type="PANTHER" id="PTHR30268">
    <property type="entry name" value="L-RHAMNOSE ISOMERASE"/>
    <property type="match status" value="1"/>
</dbReference>
<organism evidence="11 12">
    <name type="scientific">Candidatus Segetimicrobium genomatis</name>
    <dbReference type="NCBI Taxonomy" id="2569760"/>
    <lineage>
        <taxon>Bacteria</taxon>
        <taxon>Bacillati</taxon>
        <taxon>Candidatus Sysuimicrobiota</taxon>
        <taxon>Candidatus Sysuimicrobiia</taxon>
        <taxon>Candidatus Sysuimicrobiales</taxon>
        <taxon>Candidatus Segetimicrobiaceae</taxon>
        <taxon>Candidatus Segetimicrobium</taxon>
    </lineage>
</organism>
<evidence type="ECO:0000313" key="11">
    <source>
        <dbReference type="EMBL" id="TMJ00762.1"/>
    </source>
</evidence>
<evidence type="ECO:0000256" key="5">
    <source>
        <dbReference type="ARBA" id="ARBA00023211"/>
    </source>
</evidence>
<dbReference type="EMBL" id="VBAL01000111">
    <property type="protein sequence ID" value="TMJ00762.1"/>
    <property type="molecule type" value="Genomic_DNA"/>
</dbReference>
<keyword evidence="4 8" id="KW-0479">Metal-binding</keyword>
<evidence type="ECO:0000256" key="6">
    <source>
        <dbReference type="ARBA" id="ARBA00023235"/>
    </source>
</evidence>
<evidence type="ECO:0000256" key="3">
    <source>
        <dbReference type="ARBA" id="ARBA00022490"/>
    </source>
</evidence>
<dbReference type="Proteomes" id="UP000319353">
    <property type="component" value="Unassembled WGS sequence"/>
</dbReference>
<evidence type="ECO:0000256" key="4">
    <source>
        <dbReference type="ARBA" id="ARBA00022723"/>
    </source>
</evidence>
<evidence type="ECO:0000256" key="9">
    <source>
        <dbReference type="RuleBase" id="RU000610"/>
    </source>
</evidence>
<dbReference type="EC" id="5.3.1.5" evidence="8"/>
<dbReference type="PRINTS" id="PR00688">
    <property type="entry name" value="XYLOSISMRASE"/>
</dbReference>
<dbReference type="GO" id="GO:0019301">
    <property type="term" value="P:rhamnose catabolic process"/>
    <property type="evidence" value="ECO:0007669"/>
    <property type="project" value="TreeGrafter"/>
</dbReference>
<comment type="subcellular location">
    <subcellularLocation>
        <location evidence="1 9">Cytoplasm</location>
    </subcellularLocation>
</comment>
<dbReference type="GO" id="GO:0008740">
    <property type="term" value="F:L-rhamnose isomerase activity"/>
    <property type="evidence" value="ECO:0007669"/>
    <property type="project" value="TreeGrafter"/>
</dbReference>
<reference evidence="11 12" key="1">
    <citation type="journal article" date="2019" name="Nat. Microbiol.">
        <title>Mediterranean grassland soil C-N compound turnover is dependent on rainfall and depth, and is mediated by genomically divergent microorganisms.</title>
        <authorList>
            <person name="Diamond S."/>
            <person name="Andeer P.F."/>
            <person name="Li Z."/>
            <person name="Crits-Christoph A."/>
            <person name="Burstein D."/>
            <person name="Anantharaman K."/>
            <person name="Lane K.R."/>
            <person name="Thomas B.C."/>
            <person name="Pan C."/>
            <person name="Northen T.R."/>
            <person name="Banfield J.F."/>
        </authorList>
    </citation>
    <scope>NUCLEOTIDE SEQUENCE [LARGE SCALE GENOMIC DNA]</scope>
    <source>
        <strain evidence="11">NP_4</strain>
    </source>
</reference>
<comment type="catalytic activity">
    <reaction evidence="8">
        <text>alpha-D-xylose = alpha-D-xylulofuranose</text>
        <dbReference type="Rhea" id="RHEA:22816"/>
        <dbReference type="ChEBI" id="CHEBI:28518"/>
        <dbReference type="ChEBI" id="CHEBI:188998"/>
        <dbReference type="EC" id="5.3.1.5"/>
    </reaction>
</comment>
<evidence type="ECO:0000256" key="1">
    <source>
        <dbReference type="ARBA" id="ARBA00004496"/>
    </source>
</evidence>
<proteinExistence type="inferred from homology"/>
<evidence type="ECO:0000256" key="8">
    <source>
        <dbReference type="RuleBase" id="RU000609"/>
    </source>
</evidence>
<dbReference type="GO" id="GO:0009045">
    <property type="term" value="F:xylose isomerase activity"/>
    <property type="evidence" value="ECO:0007669"/>
    <property type="project" value="UniProtKB-EC"/>
</dbReference>
<dbReference type="PROSITE" id="PS51415">
    <property type="entry name" value="XYLOSE_ISOMERASE"/>
    <property type="match status" value="1"/>
</dbReference>
<feature type="domain" description="Xylose isomerase-like TIM barrel" evidence="10">
    <location>
        <begin position="71"/>
        <end position="316"/>
    </location>
</feature>